<dbReference type="AlphaFoldDB" id="A0A5Y3VXB7"/>
<name>A0A5Y3VXB7_SALEN</name>
<gene>
    <name evidence="1" type="ORF">OB33_23195</name>
</gene>
<evidence type="ECO:0000313" key="1">
    <source>
        <dbReference type="EMBL" id="ECJ3709569.1"/>
    </source>
</evidence>
<accession>A0A5Y3VXB7</accession>
<dbReference type="EMBL" id="AAIYDQ010000021">
    <property type="protein sequence ID" value="ECJ3709569.1"/>
    <property type="molecule type" value="Genomic_DNA"/>
</dbReference>
<protein>
    <submittedName>
        <fullName evidence="1">Uncharacterized protein</fullName>
    </submittedName>
</protein>
<sequence length="78" mass="8596">MSIIIDREKYTALMTLIQTSQGYVGSKVQPNGYTLKCSFDTGFACCISRNTRNSNLSVHFENESTDPATHFAILSAIS</sequence>
<comment type="caution">
    <text evidence="1">The sequence shown here is derived from an EMBL/GenBank/DDBJ whole genome shotgun (WGS) entry which is preliminary data.</text>
</comment>
<organism evidence="1">
    <name type="scientific">Salmonella enteritidis</name>
    <dbReference type="NCBI Taxonomy" id="149539"/>
    <lineage>
        <taxon>Bacteria</taxon>
        <taxon>Pseudomonadati</taxon>
        <taxon>Pseudomonadota</taxon>
        <taxon>Gammaproteobacteria</taxon>
        <taxon>Enterobacterales</taxon>
        <taxon>Enterobacteriaceae</taxon>
        <taxon>Salmonella</taxon>
    </lineage>
</organism>
<proteinExistence type="predicted"/>
<reference evidence="1" key="1">
    <citation type="submission" date="2019-07" db="EMBL/GenBank/DDBJ databases">
        <authorList>
            <consortium name="GenomeTrakr network: Whole genome sequencing for foodborne pathogen traceback"/>
        </authorList>
    </citation>
    <scope>NUCLEOTIDE SEQUENCE</scope>
    <source>
        <strain evidence="1">AZ-TG74448</strain>
    </source>
</reference>